<evidence type="ECO:0000313" key="2">
    <source>
        <dbReference type="EMBL" id="GES78793.1"/>
    </source>
</evidence>
<evidence type="ECO:0008006" key="4">
    <source>
        <dbReference type="Google" id="ProtNLM"/>
    </source>
</evidence>
<dbReference type="EMBL" id="BEXD01003949">
    <property type="protein sequence ID" value="GBC04517.1"/>
    <property type="molecule type" value="Genomic_DNA"/>
</dbReference>
<accession>A0A2Z6SG51</accession>
<name>A0A2Z6SG51_9GLOM</name>
<evidence type="ECO:0000313" key="3">
    <source>
        <dbReference type="Proteomes" id="UP000247702"/>
    </source>
</evidence>
<dbReference type="Proteomes" id="UP000247702">
    <property type="component" value="Unassembled WGS sequence"/>
</dbReference>
<evidence type="ECO:0000313" key="1">
    <source>
        <dbReference type="EMBL" id="GBC04517.1"/>
    </source>
</evidence>
<keyword evidence="3" id="KW-1185">Reference proteome</keyword>
<reference evidence="1 3" key="1">
    <citation type="submission" date="2017-11" db="EMBL/GenBank/DDBJ databases">
        <title>The genome of Rhizophagus clarus HR1 reveals common genetic basis of auxotrophy among arbuscular mycorrhizal fungi.</title>
        <authorList>
            <person name="Kobayashi Y."/>
        </authorList>
    </citation>
    <scope>NUCLEOTIDE SEQUENCE [LARGE SCALE GENOMIC DNA]</scope>
    <source>
        <strain evidence="1 3">HR1</strain>
    </source>
</reference>
<dbReference type="Proteomes" id="UP000615446">
    <property type="component" value="Unassembled WGS sequence"/>
</dbReference>
<dbReference type="InterPro" id="IPR013761">
    <property type="entry name" value="SAM/pointed_sf"/>
</dbReference>
<protein>
    <recommendedName>
        <fullName evidence="4">SAM domain-containing protein</fullName>
    </recommendedName>
</protein>
<gene>
    <name evidence="2" type="ORF">RCL2_000610000</name>
    <name evidence="1" type="ORF">RclHR1_05700012</name>
</gene>
<dbReference type="EMBL" id="BLAL01000040">
    <property type="protein sequence ID" value="GES78793.1"/>
    <property type="molecule type" value="Genomic_DNA"/>
</dbReference>
<organism evidence="1 3">
    <name type="scientific">Rhizophagus clarus</name>
    <dbReference type="NCBI Taxonomy" id="94130"/>
    <lineage>
        <taxon>Eukaryota</taxon>
        <taxon>Fungi</taxon>
        <taxon>Fungi incertae sedis</taxon>
        <taxon>Mucoromycota</taxon>
        <taxon>Glomeromycotina</taxon>
        <taxon>Glomeromycetes</taxon>
        <taxon>Glomerales</taxon>
        <taxon>Glomeraceae</taxon>
        <taxon>Rhizophagus</taxon>
    </lineage>
</organism>
<comment type="caution">
    <text evidence="1">The sequence shown here is derived from an EMBL/GenBank/DDBJ whole genome shotgun (WGS) entry which is preliminary data.</text>
</comment>
<dbReference type="Gene3D" id="1.10.150.50">
    <property type="entry name" value="Transcription Factor, Ets-1"/>
    <property type="match status" value="1"/>
</dbReference>
<sequence length="536" mass="62580">MSETSSLGYEWFITLDEIKNYNTEELINFLHTEENLKLDNDDFEIIRKEKFIGRDLFGLSQEEFDHCGMAYGPAKRLLGFFKEIEEKKSRSRSFLSSETLTSNDKYIFSETVSEHLQKFLSEKLASINQCDDKNESYLIYKDLNWWTSPAVKVGIINKISKPYNKPAEGLVKMGKKCLEFIKNENNFQVSYRVELRPINDHKWEYIMQLDSVTWFDMLHKVTNDFQLTLEIARIYVNSIRSECKMLENVQSDKSSILSKVYCWHHADCIYPPTPTDETPTDKTNNKNKNVCTSKTVGNYKYNPKRVRSSKVHNPNYETPSIFCAGLAPQQTRPTRYCNWYVEKERIVLEEDEWICVSHQDDIRDILICANPMYCMVNKPDNHKTNKDLVVDGKFWEWVLGYFISSYLENIIHEPPISNPIELLALNFGKWESTEAKDSQAKECHGHLHVHIKPEVVKAFENAKNTAMYGKIGRPKQYNIQNCIELETHRLLSLEMGQGIKKINEMNQKINKIDQKINVIDQKVNTILSEIKNIAIK</sequence>
<proteinExistence type="predicted"/>
<dbReference type="AlphaFoldDB" id="A0A2Z6SG51"/>
<reference evidence="2" key="2">
    <citation type="submission" date="2019-10" db="EMBL/GenBank/DDBJ databases">
        <title>Conservation and host-specific expression of non-tandemly repeated heterogenous ribosome RNA gene in arbuscular mycorrhizal fungi.</title>
        <authorList>
            <person name="Maeda T."/>
            <person name="Kobayashi Y."/>
            <person name="Nakagawa T."/>
            <person name="Ezawa T."/>
            <person name="Yamaguchi K."/>
            <person name="Bino T."/>
            <person name="Nishimoto Y."/>
            <person name="Shigenobu S."/>
            <person name="Kawaguchi M."/>
        </authorList>
    </citation>
    <scope>NUCLEOTIDE SEQUENCE</scope>
    <source>
        <strain evidence="2">HR1</strain>
    </source>
</reference>
<dbReference type="OrthoDB" id="2318534at2759"/>